<dbReference type="RefSeq" id="XP_049181878.1">
    <property type="nucleotide sequence ID" value="XM_049326939.1"/>
</dbReference>
<dbReference type="GO" id="GO:0030001">
    <property type="term" value="P:metal ion transport"/>
    <property type="evidence" value="ECO:0007669"/>
    <property type="project" value="InterPro"/>
</dbReference>
<evidence type="ECO:0000256" key="1">
    <source>
        <dbReference type="ARBA" id="ARBA00004141"/>
    </source>
</evidence>
<evidence type="ECO:0008006" key="9">
    <source>
        <dbReference type="Google" id="ProtNLM"/>
    </source>
</evidence>
<keyword evidence="3 6" id="KW-1133">Transmembrane helix</keyword>
<dbReference type="GO" id="GO:0007034">
    <property type="term" value="P:vacuolar transport"/>
    <property type="evidence" value="ECO:0007669"/>
    <property type="project" value="InterPro"/>
</dbReference>
<feature type="transmembrane region" description="Helical" evidence="6">
    <location>
        <begin position="232"/>
        <end position="250"/>
    </location>
</feature>
<dbReference type="AlphaFoldDB" id="A0AAI9SZK4"/>
<dbReference type="GO" id="GO:0016020">
    <property type="term" value="C:membrane"/>
    <property type="evidence" value="ECO:0007669"/>
    <property type="project" value="UniProtKB-SubCell"/>
</dbReference>
<dbReference type="GO" id="GO:0005783">
    <property type="term" value="C:endoplasmic reticulum"/>
    <property type="evidence" value="ECO:0007669"/>
    <property type="project" value="TreeGrafter"/>
</dbReference>
<dbReference type="PANTHER" id="PTHR13396">
    <property type="entry name" value="NEDD4 FAMILY INTERACTING PROTEIN 1/2"/>
    <property type="match status" value="1"/>
</dbReference>
<dbReference type="GO" id="GO:0006511">
    <property type="term" value="P:ubiquitin-dependent protein catabolic process"/>
    <property type="evidence" value="ECO:0007669"/>
    <property type="project" value="TreeGrafter"/>
</dbReference>
<feature type="compositionally biased region" description="Low complexity" evidence="5">
    <location>
        <begin position="359"/>
        <end position="374"/>
    </location>
</feature>
<keyword evidence="2 6" id="KW-0812">Transmembrane</keyword>
<dbReference type="GO" id="GO:0031398">
    <property type="term" value="P:positive regulation of protein ubiquitination"/>
    <property type="evidence" value="ECO:0007669"/>
    <property type="project" value="TreeGrafter"/>
</dbReference>
<comment type="subcellular location">
    <subcellularLocation>
        <location evidence="1">Membrane</location>
        <topology evidence="1">Multi-pass membrane protein</topology>
    </subcellularLocation>
</comment>
<evidence type="ECO:0000256" key="4">
    <source>
        <dbReference type="ARBA" id="ARBA00023136"/>
    </source>
</evidence>
<protein>
    <recommendedName>
        <fullName evidence="9">Metal homeostatis protein BSD2</fullName>
    </recommendedName>
</protein>
<keyword evidence="8" id="KW-1185">Reference proteome</keyword>
<organism evidence="7 8">
    <name type="scientific">Candida oxycetoniae</name>
    <dbReference type="NCBI Taxonomy" id="497107"/>
    <lineage>
        <taxon>Eukaryota</taxon>
        <taxon>Fungi</taxon>
        <taxon>Dikarya</taxon>
        <taxon>Ascomycota</taxon>
        <taxon>Saccharomycotina</taxon>
        <taxon>Pichiomycetes</taxon>
        <taxon>Debaryomycetaceae</taxon>
        <taxon>Candida/Lodderomyces clade</taxon>
        <taxon>Candida</taxon>
    </lineage>
</organism>
<dbReference type="PANTHER" id="PTHR13396:SF5">
    <property type="entry name" value="NEDD4 FAMILY INTERACTING PROTEIN"/>
    <property type="match status" value="1"/>
</dbReference>
<dbReference type="GO" id="GO:0048471">
    <property type="term" value="C:perinuclear region of cytoplasm"/>
    <property type="evidence" value="ECO:0007669"/>
    <property type="project" value="TreeGrafter"/>
</dbReference>
<sequence length="390" mass="43277">MTAYERLNNKEETSEESGENSSEQPLLHITNDTIINSANAPVDSNDTASNFLSDFPVLPSSSSSTLPTYNTPQSAIGDLESQTPARLTAKQRVLRVLNHLVPIKQTYHRLNNGIHTGRMQQNVPGRFIGQGTDGVFQNLMAKPDTQAVLQQRERELHPPTYEEANQDASPEYWESTMISPMYEDEVFVQGLPVGNIANFIWNALVTIAFQFVGFVLCYLLHTSHGAKQGARFGFGVNLIFFGWNIIPLNVGHPNEKPKKIIVDNPNQFDVNKNVKITGKLDTYNAGSNVFVQNSSGNDDNVDRYGSAPYIAYGVIAFGLFIIIKSVVDYYRVKQLEKAILNPPNNPHSNIVQSISGQVDNNDNNNNNNNNNNNDNDSDSESDNSAILESR</sequence>
<evidence type="ECO:0000256" key="6">
    <source>
        <dbReference type="SAM" id="Phobius"/>
    </source>
</evidence>
<dbReference type="InterPro" id="IPR019325">
    <property type="entry name" value="NEDD4/Bsd2"/>
</dbReference>
<feature type="region of interest" description="Disordered" evidence="5">
    <location>
        <begin position="341"/>
        <end position="390"/>
    </location>
</feature>
<dbReference type="CDD" id="cd22212">
    <property type="entry name" value="NDFIP-like"/>
    <property type="match status" value="1"/>
</dbReference>
<dbReference type="GO" id="GO:0005794">
    <property type="term" value="C:Golgi apparatus"/>
    <property type="evidence" value="ECO:0007669"/>
    <property type="project" value="TreeGrafter"/>
</dbReference>
<evidence type="ECO:0000256" key="5">
    <source>
        <dbReference type="SAM" id="MobiDB-lite"/>
    </source>
</evidence>
<feature type="region of interest" description="Disordered" evidence="5">
    <location>
        <begin position="1"/>
        <end position="25"/>
    </location>
</feature>
<dbReference type="Pfam" id="PF10176">
    <property type="entry name" value="NEDD4_Bsd2"/>
    <property type="match status" value="1"/>
</dbReference>
<evidence type="ECO:0000313" key="8">
    <source>
        <dbReference type="Proteomes" id="UP001202479"/>
    </source>
</evidence>
<evidence type="ECO:0000313" key="7">
    <source>
        <dbReference type="EMBL" id="KAI3406133.1"/>
    </source>
</evidence>
<proteinExistence type="predicted"/>
<feature type="compositionally biased region" description="Polar residues" evidence="5">
    <location>
        <begin position="346"/>
        <end position="358"/>
    </location>
</feature>
<gene>
    <name evidence="7" type="ORF">KGF56_000975</name>
</gene>
<feature type="transmembrane region" description="Helical" evidence="6">
    <location>
        <begin position="309"/>
        <end position="327"/>
    </location>
</feature>
<keyword evidence="4 6" id="KW-0472">Membrane</keyword>
<dbReference type="GeneID" id="73378592"/>
<accession>A0AAI9SZK4</accession>
<comment type="caution">
    <text evidence="7">The sequence shown here is derived from an EMBL/GenBank/DDBJ whole genome shotgun (WGS) entry which is preliminary data.</text>
</comment>
<reference evidence="7" key="1">
    <citation type="journal article" date="2022" name="DNA Res.">
        <title>Genome analysis of five recently described species of the CUG-Ser clade uncovers Candida theae as a new hybrid lineage with pathogenic potential in the Candida parapsilosis species complex.</title>
        <authorList>
            <person name="Mixao V."/>
            <person name="Del Olmo V."/>
            <person name="Hegedusova E."/>
            <person name="Saus E."/>
            <person name="Pryszcz L."/>
            <person name="Cillingova A."/>
            <person name="Nosek J."/>
            <person name="Gabaldon T."/>
        </authorList>
    </citation>
    <scope>NUCLEOTIDE SEQUENCE</scope>
    <source>
        <strain evidence="7">CBS 10844</strain>
    </source>
</reference>
<dbReference type="Proteomes" id="UP001202479">
    <property type="component" value="Unassembled WGS sequence"/>
</dbReference>
<dbReference type="EMBL" id="JAHUZD010000025">
    <property type="protein sequence ID" value="KAI3406133.1"/>
    <property type="molecule type" value="Genomic_DNA"/>
</dbReference>
<feature type="transmembrane region" description="Helical" evidence="6">
    <location>
        <begin position="199"/>
        <end position="220"/>
    </location>
</feature>
<evidence type="ECO:0000256" key="2">
    <source>
        <dbReference type="ARBA" id="ARBA00022692"/>
    </source>
</evidence>
<evidence type="ECO:0000256" key="3">
    <source>
        <dbReference type="ARBA" id="ARBA00022989"/>
    </source>
</evidence>
<name>A0AAI9SZK4_9ASCO</name>